<dbReference type="EC" id="3.1.4.58" evidence="2"/>
<dbReference type="AlphaFoldDB" id="A0A2M6WR95"/>
<evidence type="ECO:0000256" key="2">
    <source>
        <dbReference type="HAMAP-Rule" id="MF_01940"/>
    </source>
</evidence>
<dbReference type="Gene3D" id="3.90.1140.10">
    <property type="entry name" value="Cyclic phosphodiesterase"/>
    <property type="match status" value="1"/>
</dbReference>
<evidence type="ECO:0000259" key="3">
    <source>
        <dbReference type="Pfam" id="PF02834"/>
    </source>
</evidence>
<proteinExistence type="inferred from homology"/>
<feature type="domain" description="Phosphoesterase HXTX" evidence="3">
    <location>
        <begin position="12"/>
        <end position="94"/>
    </location>
</feature>
<accession>A0A2M6WR95</accession>
<feature type="short sequence motif" description="HXTX 1" evidence="2">
    <location>
        <begin position="43"/>
        <end position="46"/>
    </location>
</feature>
<dbReference type="GO" id="GO:0008664">
    <property type="term" value="F:RNA 2',3'-cyclic 3'-phosphodiesterase activity"/>
    <property type="evidence" value="ECO:0007669"/>
    <property type="project" value="UniProtKB-EC"/>
</dbReference>
<feature type="domain" description="Phosphoesterase HXTX" evidence="3">
    <location>
        <begin position="103"/>
        <end position="174"/>
    </location>
</feature>
<organism evidence="4 5">
    <name type="scientific">Candidatus Falkowbacteria bacterium CG10_big_fil_rev_8_21_14_0_10_38_22</name>
    <dbReference type="NCBI Taxonomy" id="1974564"/>
    <lineage>
        <taxon>Bacteria</taxon>
        <taxon>Candidatus Falkowiibacteriota</taxon>
    </lineage>
</organism>
<dbReference type="Pfam" id="PF02834">
    <property type="entry name" value="LigT_PEase"/>
    <property type="match status" value="2"/>
</dbReference>
<feature type="active site" description="Proton acceptor" evidence="2">
    <location>
        <position position="131"/>
    </location>
</feature>
<dbReference type="PANTHER" id="PTHR35561:SF1">
    <property type="entry name" value="RNA 2',3'-CYCLIC PHOSPHODIESTERASE"/>
    <property type="match status" value="1"/>
</dbReference>
<evidence type="ECO:0000313" key="5">
    <source>
        <dbReference type="Proteomes" id="UP000228964"/>
    </source>
</evidence>
<dbReference type="HAMAP" id="MF_01940">
    <property type="entry name" value="RNA_CPDase"/>
    <property type="match status" value="1"/>
</dbReference>
<evidence type="ECO:0000256" key="1">
    <source>
        <dbReference type="ARBA" id="ARBA00022801"/>
    </source>
</evidence>
<dbReference type="PANTHER" id="PTHR35561">
    <property type="entry name" value="RNA 2',3'-CYCLIC PHOSPHODIESTERASE"/>
    <property type="match status" value="1"/>
</dbReference>
<reference evidence="5" key="1">
    <citation type="submission" date="2017-09" db="EMBL/GenBank/DDBJ databases">
        <title>Depth-based differentiation of microbial function through sediment-hosted aquifers and enrichment of novel symbionts in the deep terrestrial subsurface.</title>
        <authorList>
            <person name="Probst A.J."/>
            <person name="Ladd B."/>
            <person name="Jarett J.K."/>
            <person name="Geller-Mcgrath D.E."/>
            <person name="Sieber C.M.K."/>
            <person name="Emerson J.B."/>
            <person name="Anantharaman K."/>
            <person name="Thomas B.C."/>
            <person name="Malmstrom R."/>
            <person name="Stieglmeier M."/>
            <person name="Klingl A."/>
            <person name="Woyke T."/>
            <person name="Ryan C.M."/>
            <person name="Banfield J.F."/>
        </authorList>
    </citation>
    <scope>NUCLEOTIDE SEQUENCE [LARGE SCALE GENOMIC DNA]</scope>
</reference>
<comment type="function">
    <text evidence="2">Hydrolyzes RNA 2',3'-cyclic phosphodiester to an RNA 2'-phosphomonoester.</text>
</comment>
<dbReference type="InterPro" id="IPR014051">
    <property type="entry name" value="Phosphoesterase_HXTX"/>
</dbReference>
<protein>
    <recommendedName>
        <fullName evidence="2">RNA 2',3'-cyclic phosphodiesterase</fullName>
        <shortName evidence="2">RNA 2',3'-CPDase</shortName>
        <ecNumber evidence="2">3.1.4.58</ecNumber>
    </recommendedName>
</protein>
<feature type="short sequence motif" description="HXTX 2" evidence="2">
    <location>
        <begin position="131"/>
        <end position="134"/>
    </location>
</feature>
<comment type="similarity">
    <text evidence="2">Belongs to the 2H phosphoesterase superfamily. ThpR family.</text>
</comment>
<dbReference type="GO" id="GO:0004113">
    <property type="term" value="F:2',3'-cyclic-nucleotide 3'-phosphodiesterase activity"/>
    <property type="evidence" value="ECO:0007669"/>
    <property type="project" value="InterPro"/>
</dbReference>
<dbReference type="InterPro" id="IPR009097">
    <property type="entry name" value="Cyclic_Pdiesterase"/>
</dbReference>
<dbReference type="EMBL" id="PFAO01000035">
    <property type="protein sequence ID" value="PIT95328.1"/>
    <property type="molecule type" value="Genomic_DNA"/>
</dbReference>
<comment type="caution">
    <text evidence="4">The sequence shown here is derived from an EMBL/GenBank/DDBJ whole genome shotgun (WGS) entry which is preliminary data.</text>
</comment>
<dbReference type="NCBIfam" id="TIGR02258">
    <property type="entry name" value="2_5_ligase"/>
    <property type="match status" value="1"/>
</dbReference>
<feature type="active site" description="Proton donor" evidence="2">
    <location>
        <position position="43"/>
    </location>
</feature>
<dbReference type="InterPro" id="IPR004175">
    <property type="entry name" value="RNA_CPDase"/>
</dbReference>
<evidence type="ECO:0000313" key="4">
    <source>
        <dbReference type="EMBL" id="PIT95328.1"/>
    </source>
</evidence>
<keyword evidence="1 2" id="KW-0378">Hydrolase</keyword>
<gene>
    <name evidence="4" type="ORF">COT96_01545</name>
</gene>
<dbReference type="SUPFAM" id="SSF55144">
    <property type="entry name" value="LigT-like"/>
    <property type="match status" value="1"/>
</dbReference>
<comment type="catalytic activity">
    <reaction evidence="2">
        <text>a 3'-end 2',3'-cyclophospho-ribonucleotide-RNA + H2O = a 3'-end 2'-phospho-ribonucleotide-RNA + H(+)</text>
        <dbReference type="Rhea" id="RHEA:11828"/>
        <dbReference type="Rhea" id="RHEA-COMP:10464"/>
        <dbReference type="Rhea" id="RHEA-COMP:17353"/>
        <dbReference type="ChEBI" id="CHEBI:15377"/>
        <dbReference type="ChEBI" id="CHEBI:15378"/>
        <dbReference type="ChEBI" id="CHEBI:83064"/>
        <dbReference type="ChEBI" id="CHEBI:173113"/>
        <dbReference type="EC" id="3.1.4.58"/>
    </reaction>
</comment>
<name>A0A2M6WR95_9BACT</name>
<dbReference type="Proteomes" id="UP000228964">
    <property type="component" value="Unassembled WGS sequence"/>
</dbReference>
<sequence>MNSKRLFIALNLPTEAKAELVRLIDDLRTGRTGVKWCQEENLHLTLHFLGYMGDDQADQVKLLAQSLSGKFGQIQFNFGYLGGFPNLARPRVIFVEFEQIGSKSIYKLQQLLGQGLAKLNLAVDQRPWQSHITLGRVKDYSRAPVKIAKKNLNISQKHFVISTFDLMESQLKPTGAEYFKVASYNL</sequence>